<reference evidence="1" key="1">
    <citation type="journal article" date="2020" name="Stud. Mycol.">
        <title>101 Dothideomycetes genomes: a test case for predicting lifestyles and emergence of pathogens.</title>
        <authorList>
            <person name="Haridas S."/>
            <person name="Albert R."/>
            <person name="Binder M."/>
            <person name="Bloem J."/>
            <person name="Labutti K."/>
            <person name="Salamov A."/>
            <person name="Andreopoulos B."/>
            <person name="Baker S."/>
            <person name="Barry K."/>
            <person name="Bills G."/>
            <person name="Bluhm B."/>
            <person name="Cannon C."/>
            <person name="Castanera R."/>
            <person name="Culley D."/>
            <person name="Daum C."/>
            <person name="Ezra D."/>
            <person name="Gonzalez J."/>
            <person name="Henrissat B."/>
            <person name="Kuo A."/>
            <person name="Liang C."/>
            <person name="Lipzen A."/>
            <person name="Lutzoni F."/>
            <person name="Magnuson J."/>
            <person name="Mondo S."/>
            <person name="Nolan M."/>
            <person name="Ohm R."/>
            <person name="Pangilinan J."/>
            <person name="Park H.-J."/>
            <person name="Ramirez L."/>
            <person name="Alfaro M."/>
            <person name="Sun H."/>
            <person name="Tritt A."/>
            <person name="Yoshinaga Y."/>
            <person name="Zwiers L.-H."/>
            <person name="Turgeon B."/>
            <person name="Goodwin S."/>
            <person name="Spatafora J."/>
            <person name="Crous P."/>
            <person name="Grigoriev I."/>
        </authorList>
    </citation>
    <scope>NUCLEOTIDE SEQUENCE</scope>
    <source>
        <strain evidence="1">CBS 115976</strain>
    </source>
</reference>
<dbReference type="Proteomes" id="UP000799302">
    <property type="component" value="Unassembled WGS sequence"/>
</dbReference>
<gene>
    <name evidence="1" type="ORF">BT63DRAFT_427596</name>
</gene>
<protein>
    <submittedName>
        <fullName evidence="1">Uncharacterized protein</fullName>
    </submittedName>
</protein>
<dbReference type="AlphaFoldDB" id="A0A6A6U4X7"/>
<dbReference type="EMBL" id="MU004238">
    <property type="protein sequence ID" value="KAF2667192.1"/>
    <property type="molecule type" value="Genomic_DNA"/>
</dbReference>
<name>A0A6A6U4X7_9PEZI</name>
<sequence length="107" mass="12043">MYMLGHLQTTLICSRSTVAVRRGCATENLEVGIMCSVYMVSWYRAWYCKSWPMTTTSVTLYSENLLTAQPGSQIHLGLALCIAQTRYCICTGPYSDSCLLSHLRMMV</sequence>
<keyword evidence="2" id="KW-1185">Reference proteome</keyword>
<accession>A0A6A6U4X7</accession>
<proteinExistence type="predicted"/>
<evidence type="ECO:0000313" key="2">
    <source>
        <dbReference type="Proteomes" id="UP000799302"/>
    </source>
</evidence>
<evidence type="ECO:0000313" key="1">
    <source>
        <dbReference type="EMBL" id="KAF2667192.1"/>
    </source>
</evidence>
<organism evidence="1 2">
    <name type="scientific">Microthyrium microscopicum</name>
    <dbReference type="NCBI Taxonomy" id="703497"/>
    <lineage>
        <taxon>Eukaryota</taxon>
        <taxon>Fungi</taxon>
        <taxon>Dikarya</taxon>
        <taxon>Ascomycota</taxon>
        <taxon>Pezizomycotina</taxon>
        <taxon>Dothideomycetes</taxon>
        <taxon>Dothideomycetes incertae sedis</taxon>
        <taxon>Microthyriales</taxon>
        <taxon>Microthyriaceae</taxon>
        <taxon>Microthyrium</taxon>
    </lineage>
</organism>